<name>A0A834XRR7_APHGI</name>
<dbReference type="GO" id="GO:0008270">
    <property type="term" value="F:zinc ion binding"/>
    <property type="evidence" value="ECO:0007669"/>
    <property type="project" value="TreeGrafter"/>
</dbReference>
<dbReference type="InterPro" id="IPR051607">
    <property type="entry name" value="Metallo-dep_hydrolases"/>
</dbReference>
<dbReference type="Gene3D" id="2.30.40.10">
    <property type="entry name" value="Urease, subunit C, domain 1"/>
    <property type="match status" value="1"/>
</dbReference>
<sequence>MPNIGLGYDEPLLDWLENYTYPLENKYTDLKFSEKVYDAVVKRTLNVGTTTACYFGSLYDDSTFILAEKASKYHQRAFVGKINANVFRDDGYFEETNVSIENTKKFIDNVLSLNDPLVQPIITPRFALSCDMDLLKQLGKLAQEKNLHIQTHVSENLSEIEICKEMFKDCPTYCNVYEKAGLLTNKTVLAHGIYLQDSELDLLKKYKTAVIHCPSSNTYLMSGLCNIQRLISRGVKVGLGTDVAGGSNPSMLDTIRSAITVSNHLAHIHENKPLNYVDLFHLATIGGAKSLGIDDKVGSLTTGKYFDALLIDMNNHHHNGPLDNLIDYTLEQQLQRLIYSGDDRNIYQVFVAGHKVK</sequence>
<keyword evidence="6" id="KW-0378">Hydrolase</keyword>
<evidence type="ECO:0000256" key="1">
    <source>
        <dbReference type="ARBA" id="ARBA00001947"/>
    </source>
</evidence>
<dbReference type="InterPro" id="IPR032466">
    <property type="entry name" value="Metal_Hydrolase"/>
</dbReference>
<dbReference type="InterPro" id="IPR006680">
    <property type="entry name" value="Amidohydro-rel"/>
</dbReference>
<protein>
    <recommendedName>
        <fullName evidence="4">guanine deaminase</fullName>
        <ecNumber evidence="4">3.5.4.3</ecNumber>
    </recommendedName>
</protein>
<reference evidence="10 11" key="1">
    <citation type="submission" date="2020-08" db="EMBL/GenBank/DDBJ databases">
        <title>Aphidius gifuensis genome sequencing and assembly.</title>
        <authorList>
            <person name="Du Z."/>
        </authorList>
    </citation>
    <scope>NUCLEOTIDE SEQUENCE [LARGE SCALE GENOMIC DNA]</scope>
    <source>
        <strain evidence="10">YNYX2018</strain>
        <tissue evidence="10">Adults</tissue>
    </source>
</reference>
<dbReference type="OrthoDB" id="194468at2759"/>
<dbReference type="PANTHER" id="PTHR11271">
    <property type="entry name" value="GUANINE DEAMINASE"/>
    <property type="match status" value="1"/>
</dbReference>
<organism evidence="10 11">
    <name type="scientific">Aphidius gifuensis</name>
    <name type="common">Parasitoid wasp</name>
    <dbReference type="NCBI Taxonomy" id="684658"/>
    <lineage>
        <taxon>Eukaryota</taxon>
        <taxon>Metazoa</taxon>
        <taxon>Ecdysozoa</taxon>
        <taxon>Arthropoda</taxon>
        <taxon>Hexapoda</taxon>
        <taxon>Insecta</taxon>
        <taxon>Pterygota</taxon>
        <taxon>Neoptera</taxon>
        <taxon>Endopterygota</taxon>
        <taxon>Hymenoptera</taxon>
        <taxon>Apocrita</taxon>
        <taxon>Ichneumonoidea</taxon>
        <taxon>Braconidae</taxon>
        <taxon>Aphidiinae</taxon>
        <taxon>Aphidius</taxon>
    </lineage>
</organism>
<evidence type="ECO:0000256" key="6">
    <source>
        <dbReference type="ARBA" id="ARBA00022801"/>
    </source>
</evidence>
<comment type="caution">
    <text evidence="10">The sequence shown here is derived from an EMBL/GenBank/DDBJ whole genome shotgun (WGS) entry which is preliminary data.</text>
</comment>
<dbReference type="FunFam" id="3.20.20.140:FF:000022">
    <property type="entry name" value="Guanine deaminase"/>
    <property type="match status" value="1"/>
</dbReference>
<dbReference type="UniPathway" id="UPA00603">
    <property type="reaction ID" value="UER00660"/>
</dbReference>
<proteinExistence type="inferred from homology"/>
<dbReference type="PANTHER" id="PTHR11271:SF6">
    <property type="entry name" value="GUANINE DEAMINASE"/>
    <property type="match status" value="1"/>
</dbReference>
<evidence type="ECO:0000313" key="11">
    <source>
        <dbReference type="Proteomes" id="UP000639338"/>
    </source>
</evidence>
<comment type="cofactor">
    <cofactor evidence="1">
        <name>Zn(2+)</name>
        <dbReference type="ChEBI" id="CHEBI:29105"/>
    </cofactor>
</comment>
<evidence type="ECO:0000313" key="10">
    <source>
        <dbReference type="EMBL" id="KAF7990084.1"/>
    </source>
</evidence>
<gene>
    <name evidence="10" type="ORF">HCN44_009027</name>
</gene>
<dbReference type="Pfam" id="PF01979">
    <property type="entry name" value="Amidohydro_1"/>
    <property type="match status" value="1"/>
</dbReference>
<keyword evidence="5" id="KW-0479">Metal-binding</keyword>
<comment type="pathway">
    <text evidence="2">Purine metabolism; guanine degradation; xanthine from guanine: step 1/1.</text>
</comment>
<comment type="similarity">
    <text evidence="3">Belongs to the metallo-dependent hydrolases superfamily. ATZ/TRZ family.</text>
</comment>
<evidence type="ECO:0000256" key="2">
    <source>
        <dbReference type="ARBA" id="ARBA00004984"/>
    </source>
</evidence>
<dbReference type="AlphaFoldDB" id="A0A834XRR7"/>
<accession>A0A834XRR7</accession>
<dbReference type="GO" id="GO:0008892">
    <property type="term" value="F:guanine deaminase activity"/>
    <property type="evidence" value="ECO:0007669"/>
    <property type="project" value="UniProtKB-EC"/>
</dbReference>
<dbReference type="Proteomes" id="UP000639338">
    <property type="component" value="Unassembled WGS sequence"/>
</dbReference>
<dbReference type="InterPro" id="IPR011059">
    <property type="entry name" value="Metal-dep_hydrolase_composite"/>
</dbReference>
<comment type="catalytic activity">
    <reaction evidence="8">
        <text>guanine + H2O + H(+) = xanthine + NH4(+)</text>
        <dbReference type="Rhea" id="RHEA:14665"/>
        <dbReference type="ChEBI" id="CHEBI:15377"/>
        <dbReference type="ChEBI" id="CHEBI:15378"/>
        <dbReference type="ChEBI" id="CHEBI:16235"/>
        <dbReference type="ChEBI" id="CHEBI:17712"/>
        <dbReference type="ChEBI" id="CHEBI:28938"/>
        <dbReference type="EC" id="3.5.4.3"/>
    </reaction>
</comment>
<evidence type="ECO:0000256" key="4">
    <source>
        <dbReference type="ARBA" id="ARBA00012781"/>
    </source>
</evidence>
<dbReference type="Gene3D" id="3.20.20.140">
    <property type="entry name" value="Metal-dependent hydrolases"/>
    <property type="match status" value="1"/>
</dbReference>
<evidence type="ECO:0000256" key="8">
    <source>
        <dbReference type="ARBA" id="ARBA00051148"/>
    </source>
</evidence>
<evidence type="ECO:0000256" key="3">
    <source>
        <dbReference type="ARBA" id="ARBA00006745"/>
    </source>
</evidence>
<dbReference type="EMBL" id="JACMRX010000005">
    <property type="protein sequence ID" value="KAF7990084.1"/>
    <property type="molecule type" value="Genomic_DNA"/>
</dbReference>
<evidence type="ECO:0000256" key="5">
    <source>
        <dbReference type="ARBA" id="ARBA00022723"/>
    </source>
</evidence>
<dbReference type="EC" id="3.5.4.3" evidence="4"/>
<evidence type="ECO:0000256" key="7">
    <source>
        <dbReference type="ARBA" id="ARBA00022833"/>
    </source>
</evidence>
<keyword evidence="7" id="KW-0862">Zinc</keyword>
<dbReference type="SUPFAM" id="SSF51556">
    <property type="entry name" value="Metallo-dependent hydrolases"/>
    <property type="match status" value="1"/>
</dbReference>
<feature type="domain" description="Amidohydrolase-related" evidence="9">
    <location>
        <begin position="7"/>
        <end position="355"/>
    </location>
</feature>
<keyword evidence="11" id="KW-1185">Reference proteome</keyword>
<dbReference type="GO" id="GO:0005829">
    <property type="term" value="C:cytosol"/>
    <property type="evidence" value="ECO:0007669"/>
    <property type="project" value="TreeGrafter"/>
</dbReference>
<evidence type="ECO:0000259" key="9">
    <source>
        <dbReference type="Pfam" id="PF01979"/>
    </source>
</evidence>
<dbReference type="GO" id="GO:0006147">
    <property type="term" value="P:guanine catabolic process"/>
    <property type="evidence" value="ECO:0007669"/>
    <property type="project" value="UniProtKB-UniPathway"/>
</dbReference>